<evidence type="ECO:0000313" key="3">
    <source>
        <dbReference type="EMBL" id="PQL95037.1"/>
    </source>
</evidence>
<keyword evidence="4" id="KW-1185">Reference proteome</keyword>
<organism evidence="3 4">
    <name type="scientific">Apibacter adventoris</name>
    <dbReference type="NCBI Taxonomy" id="1679466"/>
    <lineage>
        <taxon>Bacteria</taxon>
        <taxon>Pseudomonadati</taxon>
        <taxon>Bacteroidota</taxon>
        <taxon>Flavobacteriia</taxon>
        <taxon>Flavobacteriales</taxon>
        <taxon>Weeksellaceae</taxon>
        <taxon>Apibacter</taxon>
    </lineage>
</organism>
<feature type="transmembrane region" description="Helical" evidence="2">
    <location>
        <begin position="6"/>
        <end position="24"/>
    </location>
</feature>
<proteinExistence type="predicted"/>
<evidence type="ECO:0000256" key="1">
    <source>
        <dbReference type="SAM" id="MobiDB-lite"/>
    </source>
</evidence>
<protein>
    <submittedName>
        <fullName evidence="3">Uncharacterized protein</fullName>
    </submittedName>
</protein>
<feature type="region of interest" description="Disordered" evidence="1">
    <location>
        <begin position="58"/>
        <end position="99"/>
    </location>
</feature>
<reference evidence="3 4" key="1">
    <citation type="submission" date="2018-02" db="EMBL/GenBank/DDBJ databases">
        <title>Genome sequences of Apibacter spp., gut symbionts of Asian honey bees.</title>
        <authorList>
            <person name="Kwong W.K."/>
            <person name="Steele M.I."/>
            <person name="Moran N.A."/>
        </authorList>
    </citation>
    <scope>NUCLEOTIDE SEQUENCE [LARGE SCALE GENOMIC DNA]</scope>
    <source>
        <strain evidence="4">wkB301</strain>
    </source>
</reference>
<sequence length="99" mass="11078">MIVKYTLINLVILFFYEILNTFDIRILNENKMKTKILTLALTAIFGLGLINAQEVNKSKQEPTKKEVKATNSKPTKKKKASSKKATSATKSNDKSAKAM</sequence>
<dbReference type="Proteomes" id="UP000238042">
    <property type="component" value="Unassembled WGS sequence"/>
</dbReference>
<dbReference type="AlphaFoldDB" id="A0A2S8AFQ0"/>
<name>A0A2S8AFQ0_9FLAO</name>
<feature type="compositionally biased region" description="Basic and acidic residues" evidence="1">
    <location>
        <begin position="58"/>
        <end position="68"/>
    </location>
</feature>
<evidence type="ECO:0000256" key="2">
    <source>
        <dbReference type="SAM" id="Phobius"/>
    </source>
</evidence>
<keyword evidence="2" id="KW-0812">Transmembrane</keyword>
<dbReference type="EMBL" id="PSZM01000002">
    <property type="protein sequence ID" value="PQL95037.1"/>
    <property type="molecule type" value="Genomic_DNA"/>
</dbReference>
<evidence type="ECO:0000313" key="4">
    <source>
        <dbReference type="Proteomes" id="UP000238042"/>
    </source>
</evidence>
<gene>
    <name evidence="3" type="ORF">C4S77_02140</name>
</gene>
<keyword evidence="2" id="KW-1133">Transmembrane helix</keyword>
<keyword evidence="2" id="KW-0472">Membrane</keyword>
<accession>A0A2S8AFQ0</accession>
<feature type="transmembrane region" description="Helical" evidence="2">
    <location>
        <begin position="36"/>
        <end position="52"/>
    </location>
</feature>
<comment type="caution">
    <text evidence="3">The sequence shown here is derived from an EMBL/GenBank/DDBJ whole genome shotgun (WGS) entry which is preliminary data.</text>
</comment>